<keyword evidence="4 7" id="KW-0862">Zinc</keyword>
<dbReference type="Gene3D" id="1.10.8.420">
    <property type="entry name" value="RecR Domain 1"/>
    <property type="match status" value="1"/>
</dbReference>
<dbReference type="GO" id="GO:0006310">
    <property type="term" value="P:DNA recombination"/>
    <property type="evidence" value="ECO:0007669"/>
    <property type="project" value="UniProtKB-UniRule"/>
</dbReference>
<keyword evidence="2 7" id="KW-0227">DNA damage</keyword>
<feature type="zinc finger region" description="C4-type" evidence="7">
    <location>
        <begin position="56"/>
        <end position="71"/>
    </location>
</feature>
<organism evidence="9 10">
    <name type="scientific">Erysipelothrix inopinata</name>
    <dbReference type="NCBI Taxonomy" id="225084"/>
    <lineage>
        <taxon>Bacteria</taxon>
        <taxon>Bacillati</taxon>
        <taxon>Bacillota</taxon>
        <taxon>Erysipelotrichia</taxon>
        <taxon>Erysipelotrichales</taxon>
        <taxon>Erysipelotrichaceae</taxon>
        <taxon>Erysipelothrix</taxon>
    </lineage>
</organism>
<dbReference type="GO" id="GO:0003677">
    <property type="term" value="F:DNA binding"/>
    <property type="evidence" value="ECO:0007669"/>
    <property type="project" value="UniProtKB-UniRule"/>
</dbReference>
<keyword evidence="6 7" id="KW-0234">DNA repair</keyword>
<evidence type="ECO:0000256" key="1">
    <source>
        <dbReference type="ARBA" id="ARBA00022723"/>
    </source>
</evidence>
<dbReference type="SUPFAM" id="SSF111304">
    <property type="entry name" value="Recombination protein RecR"/>
    <property type="match status" value="1"/>
</dbReference>
<dbReference type="KEGG" id="eio:H9L01_02990"/>
<feature type="domain" description="Toprim" evidence="8">
    <location>
        <begin position="79"/>
        <end position="172"/>
    </location>
</feature>
<keyword evidence="5 7" id="KW-0233">DNA recombination</keyword>
<dbReference type="InterPro" id="IPR000093">
    <property type="entry name" value="DNA_Rcmb_RecR"/>
</dbReference>
<reference evidence="9 10" key="1">
    <citation type="submission" date="2020-08" db="EMBL/GenBank/DDBJ databases">
        <title>Genome sequence of Erysipelothrix inopinata DSM 15511T.</title>
        <authorList>
            <person name="Hyun D.-W."/>
            <person name="Bae J.-W."/>
        </authorList>
    </citation>
    <scope>NUCLEOTIDE SEQUENCE [LARGE SCALE GENOMIC DNA]</scope>
    <source>
        <strain evidence="9 10">DSM 15511</strain>
    </source>
</reference>
<keyword evidence="3 7" id="KW-0863">Zinc-finger</keyword>
<dbReference type="AlphaFoldDB" id="A0A7G9S0H3"/>
<dbReference type="Gene3D" id="6.10.250.240">
    <property type="match status" value="1"/>
</dbReference>
<sequence>MYPSSLEKLIESFKMLPGVGQKTAERYALHMLEQNVEKVDEFSKSMVDAHEKIKPCHVCHNFTEHDLCSICEDGTRDKSIICVVASAREVMAIEKMNQFHGVYHVLDGLISTQKGILPDDLNIDNLINRIDESVTEVILGLNATVEGEMTSLYLAKKLENKTTVTRLAFGLPIGGHLDYADDMTLMKAFEGRNKL</sequence>
<dbReference type="EMBL" id="CP060715">
    <property type="protein sequence ID" value="QNN61348.1"/>
    <property type="molecule type" value="Genomic_DNA"/>
</dbReference>
<proteinExistence type="inferred from homology"/>
<dbReference type="NCBIfam" id="TIGR00615">
    <property type="entry name" value="recR"/>
    <property type="match status" value="1"/>
</dbReference>
<dbReference type="InterPro" id="IPR015967">
    <property type="entry name" value="Rcmb_RecR_Znf"/>
</dbReference>
<dbReference type="PANTHER" id="PTHR30446">
    <property type="entry name" value="RECOMBINATION PROTEIN RECR"/>
    <property type="match status" value="1"/>
</dbReference>
<dbReference type="InterPro" id="IPR023627">
    <property type="entry name" value="Rcmb_RecR"/>
</dbReference>
<evidence type="ECO:0000256" key="2">
    <source>
        <dbReference type="ARBA" id="ARBA00022763"/>
    </source>
</evidence>
<name>A0A7G9S0H3_9FIRM</name>
<dbReference type="InterPro" id="IPR034137">
    <property type="entry name" value="TOPRIM_RecR"/>
</dbReference>
<dbReference type="Proteomes" id="UP000515928">
    <property type="component" value="Chromosome"/>
</dbReference>
<evidence type="ECO:0000259" key="8">
    <source>
        <dbReference type="PROSITE" id="PS50880"/>
    </source>
</evidence>
<dbReference type="Pfam" id="PF02132">
    <property type="entry name" value="RecR_ZnF"/>
    <property type="match status" value="1"/>
</dbReference>
<evidence type="ECO:0000256" key="6">
    <source>
        <dbReference type="ARBA" id="ARBA00023204"/>
    </source>
</evidence>
<dbReference type="Gene3D" id="3.30.60.80">
    <property type="match status" value="1"/>
</dbReference>
<dbReference type="PROSITE" id="PS50880">
    <property type="entry name" value="TOPRIM"/>
    <property type="match status" value="1"/>
</dbReference>
<dbReference type="Pfam" id="PF21176">
    <property type="entry name" value="RecR_HhH"/>
    <property type="match status" value="1"/>
</dbReference>
<dbReference type="HAMAP" id="MF_00017">
    <property type="entry name" value="RecR"/>
    <property type="match status" value="1"/>
</dbReference>
<comment type="similarity">
    <text evidence="7">Belongs to the RecR family.</text>
</comment>
<dbReference type="CDD" id="cd01025">
    <property type="entry name" value="TOPRIM_recR"/>
    <property type="match status" value="1"/>
</dbReference>
<evidence type="ECO:0000256" key="4">
    <source>
        <dbReference type="ARBA" id="ARBA00022833"/>
    </source>
</evidence>
<gene>
    <name evidence="7 9" type="primary">recR</name>
    <name evidence="9" type="ORF">H9L01_02990</name>
</gene>
<dbReference type="RefSeq" id="WP_187534548.1">
    <property type="nucleotide sequence ID" value="NZ_CBCSHU010000006.1"/>
</dbReference>
<comment type="function">
    <text evidence="7">May play a role in DNA repair. It seems to be involved in an RecBC-independent recombinational process of DNA repair. It may act with RecF and RecO.</text>
</comment>
<evidence type="ECO:0000313" key="9">
    <source>
        <dbReference type="EMBL" id="QNN61348.1"/>
    </source>
</evidence>
<dbReference type="GO" id="GO:0006281">
    <property type="term" value="P:DNA repair"/>
    <property type="evidence" value="ECO:0007669"/>
    <property type="project" value="UniProtKB-UniRule"/>
</dbReference>
<evidence type="ECO:0000313" key="10">
    <source>
        <dbReference type="Proteomes" id="UP000515928"/>
    </source>
</evidence>
<evidence type="ECO:0000256" key="3">
    <source>
        <dbReference type="ARBA" id="ARBA00022771"/>
    </source>
</evidence>
<dbReference type="Gene3D" id="3.40.1360.10">
    <property type="match status" value="1"/>
</dbReference>
<dbReference type="SMART" id="SM00493">
    <property type="entry name" value="TOPRIM"/>
    <property type="match status" value="1"/>
</dbReference>
<keyword evidence="10" id="KW-1185">Reference proteome</keyword>
<dbReference type="InterPro" id="IPR006171">
    <property type="entry name" value="TOPRIM_dom"/>
</dbReference>
<keyword evidence="1 7" id="KW-0479">Metal-binding</keyword>
<dbReference type="PROSITE" id="PS01300">
    <property type="entry name" value="RECR"/>
    <property type="match status" value="1"/>
</dbReference>
<accession>A0A7G9S0H3</accession>
<protein>
    <recommendedName>
        <fullName evidence="7">Recombination protein RecR</fullName>
    </recommendedName>
</protein>
<dbReference type="GO" id="GO:0008270">
    <property type="term" value="F:zinc ion binding"/>
    <property type="evidence" value="ECO:0007669"/>
    <property type="project" value="UniProtKB-KW"/>
</dbReference>
<dbReference type="PANTHER" id="PTHR30446:SF0">
    <property type="entry name" value="RECOMBINATION PROTEIN RECR"/>
    <property type="match status" value="1"/>
</dbReference>
<dbReference type="Pfam" id="PF13662">
    <property type="entry name" value="Toprim_4"/>
    <property type="match status" value="1"/>
</dbReference>
<evidence type="ECO:0000256" key="5">
    <source>
        <dbReference type="ARBA" id="ARBA00023172"/>
    </source>
</evidence>
<evidence type="ECO:0000256" key="7">
    <source>
        <dbReference type="HAMAP-Rule" id="MF_00017"/>
    </source>
</evidence>
<dbReference type="Pfam" id="PF21175">
    <property type="entry name" value="RecR_C"/>
    <property type="match status" value="1"/>
</dbReference>